<evidence type="ECO:0000313" key="3">
    <source>
        <dbReference type="Proteomes" id="UP000271626"/>
    </source>
</evidence>
<proteinExistence type="predicted"/>
<sequence length="111" mass="12689">MTNRFWEAPRPPHAPIPAKWDELPEDPAHPTIDGCERRFLERHWHQLCHDGQDEFQWIAGTAVYQSGLGTRIEFGPWSLLAKDARALAESMRILADECDAIDGPEKLREAT</sequence>
<accession>A0A3P8KTG8</accession>
<evidence type="ECO:0000256" key="1">
    <source>
        <dbReference type="SAM" id="MobiDB-lite"/>
    </source>
</evidence>
<dbReference type="AlphaFoldDB" id="A0A3P8KTG8"/>
<dbReference type="Proteomes" id="UP000271626">
    <property type="component" value="Chromosome"/>
</dbReference>
<organism evidence="2 3">
    <name type="scientific">Tsukamurella paurometabola</name>
    <name type="common">Corynebacterium paurometabolum</name>
    <dbReference type="NCBI Taxonomy" id="2061"/>
    <lineage>
        <taxon>Bacteria</taxon>
        <taxon>Bacillati</taxon>
        <taxon>Actinomycetota</taxon>
        <taxon>Actinomycetes</taxon>
        <taxon>Mycobacteriales</taxon>
        <taxon>Tsukamurellaceae</taxon>
        <taxon>Tsukamurella</taxon>
    </lineage>
</organism>
<dbReference type="RefSeq" id="WP_126197124.1">
    <property type="nucleotide sequence ID" value="NZ_CP085954.1"/>
</dbReference>
<evidence type="ECO:0000313" key="2">
    <source>
        <dbReference type="EMBL" id="VDR40097.1"/>
    </source>
</evidence>
<feature type="region of interest" description="Disordered" evidence="1">
    <location>
        <begin position="1"/>
        <end position="27"/>
    </location>
</feature>
<protein>
    <submittedName>
        <fullName evidence="2">Uncharacterized protein</fullName>
    </submittedName>
</protein>
<dbReference type="EMBL" id="LR131273">
    <property type="protein sequence ID" value="VDR40097.1"/>
    <property type="molecule type" value="Genomic_DNA"/>
</dbReference>
<name>A0A3P8KTG8_TSUPA</name>
<reference evidence="2 3" key="1">
    <citation type="submission" date="2018-12" db="EMBL/GenBank/DDBJ databases">
        <authorList>
            <consortium name="Pathogen Informatics"/>
        </authorList>
    </citation>
    <scope>NUCLEOTIDE SEQUENCE [LARGE SCALE GENOMIC DNA]</scope>
    <source>
        <strain evidence="2 3">NCTC10741</strain>
    </source>
</reference>
<gene>
    <name evidence="2" type="ORF">NCTC10741_03251</name>
</gene>